<sequence length="158" mass="17700">MNHPSRVVIDTNVLIVANGKADHVGSGCMNSAAEFLEHAESRAVVVLDSSWQIFEEYERYCSFKGQPGLGDHFFLHLHRRQADPRRVQKVHITPDGDGSYEEIPDGLRTFDPSDHKFVATVIADERKSVIVNCADSDWRQAAQELTQNHIVVIEICGS</sequence>
<evidence type="ECO:0000313" key="1">
    <source>
        <dbReference type="EMBL" id="SEU38355.1"/>
    </source>
</evidence>
<organism evidence="1 2">
    <name type="scientific">Nonomuraea wenchangensis</name>
    <dbReference type="NCBI Taxonomy" id="568860"/>
    <lineage>
        <taxon>Bacteria</taxon>
        <taxon>Bacillati</taxon>
        <taxon>Actinomycetota</taxon>
        <taxon>Actinomycetes</taxon>
        <taxon>Streptosporangiales</taxon>
        <taxon>Streptosporangiaceae</taxon>
        <taxon>Nonomuraea</taxon>
    </lineage>
</organism>
<accession>A0A1I0LE46</accession>
<gene>
    <name evidence="1" type="ORF">SAMN05421811_115217</name>
</gene>
<evidence type="ECO:0000313" key="2">
    <source>
        <dbReference type="Proteomes" id="UP000199361"/>
    </source>
</evidence>
<proteinExistence type="predicted"/>
<protein>
    <submittedName>
        <fullName evidence="1">Predicted nucleic acid-binding protein, contains PIN domain</fullName>
    </submittedName>
</protein>
<dbReference type="Proteomes" id="UP000199361">
    <property type="component" value="Unassembled WGS sequence"/>
</dbReference>
<dbReference type="AlphaFoldDB" id="A0A1I0LE46"/>
<keyword evidence="2" id="KW-1185">Reference proteome</keyword>
<dbReference type="EMBL" id="FOHX01000015">
    <property type="protein sequence ID" value="SEU38355.1"/>
    <property type="molecule type" value="Genomic_DNA"/>
</dbReference>
<reference evidence="1 2" key="1">
    <citation type="submission" date="2016-10" db="EMBL/GenBank/DDBJ databases">
        <authorList>
            <person name="de Groot N.N."/>
        </authorList>
    </citation>
    <scope>NUCLEOTIDE SEQUENCE [LARGE SCALE GENOMIC DNA]</scope>
    <source>
        <strain evidence="1 2">CGMCC 4.5598</strain>
    </source>
</reference>
<name>A0A1I0LE46_9ACTN</name>